<accession>A0A1S8LAX0</accession>
<keyword evidence="7" id="KW-0418">Kinase</keyword>
<dbReference type="CDD" id="cd06225">
    <property type="entry name" value="HAMP"/>
    <property type="match status" value="1"/>
</dbReference>
<dbReference type="SUPFAM" id="SSF47384">
    <property type="entry name" value="Homodimeric domain of signal transducing histidine kinase"/>
    <property type="match status" value="1"/>
</dbReference>
<comment type="function">
    <text evidence="12">Member of the two-component regulatory system HssS/HssR involved in intracellular heme homeostasis and tempering of staphylococcal virulence. HssS functions as a heme sensor histidine kinase which is autophosphorylated at a histidine residue and transfers its phosphate group to an aspartate residue of HssR. HssR/HssS activates the expression of hrtAB, an efflux pump, in response to extracellular heme, hemin, hemoglobin or blood.</text>
</comment>
<dbReference type="AlphaFoldDB" id="A0A1S8LAX0"/>
<dbReference type="FunFam" id="3.30.565.10:FF:000006">
    <property type="entry name" value="Sensor histidine kinase WalK"/>
    <property type="match status" value="1"/>
</dbReference>
<keyword evidence="11" id="KW-0472">Membrane</keyword>
<dbReference type="Proteomes" id="UP000190951">
    <property type="component" value="Chromosome"/>
</dbReference>
<dbReference type="Pfam" id="PF02518">
    <property type="entry name" value="HATPase_c"/>
    <property type="match status" value="1"/>
</dbReference>
<evidence type="ECO:0000256" key="3">
    <source>
        <dbReference type="ARBA" id="ARBA00012438"/>
    </source>
</evidence>
<evidence type="ECO:0000256" key="9">
    <source>
        <dbReference type="ARBA" id="ARBA00023012"/>
    </source>
</evidence>
<evidence type="ECO:0000313" key="14">
    <source>
        <dbReference type="EMBL" id="URZ11180.1"/>
    </source>
</evidence>
<dbReference type="Gene3D" id="6.10.340.10">
    <property type="match status" value="1"/>
</dbReference>
<dbReference type="InterPro" id="IPR036890">
    <property type="entry name" value="HATPase_C_sf"/>
</dbReference>
<dbReference type="RefSeq" id="WP_077836172.1">
    <property type="nucleotide sequence ID" value="NZ_CP096983.1"/>
</dbReference>
<evidence type="ECO:0000256" key="10">
    <source>
        <dbReference type="ARBA" id="ARBA00023026"/>
    </source>
</evidence>
<evidence type="ECO:0000256" key="12">
    <source>
        <dbReference type="ARBA" id="ARBA00037219"/>
    </source>
</evidence>
<dbReference type="PANTHER" id="PTHR45528">
    <property type="entry name" value="SENSOR HISTIDINE KINASE CPXA"/>
    <property type="match status" value="1"/>
</dbReference>
<dbReference type="SMART" id="SM00304">
    <property type="entry name" value="HAMP"/>
    <property type="match status" value="1"/>
</dbReference>
<keyword evidence="8" id="KW-1133">Transmembrane helix</keyword>
<evidence type="ECO:0000256" key="5">
    <source>
        <dbReference type="ARBA" id="ARBA00022679"/>
    </source>
</evidence>
<evidence type="ECO:0000256" key="11">
    <source>
        <dbReference type="ARBA" id="ARBA00023136"/>
    </source>
</evidence>
<comment type="subcellular location">
    <subcellularLocation>
        <location evidence="2">Membrane</location>
        <topology evidence="2">Multi-pass membrane protein</topology>
    </subcellularLocation>
</comment>
<keyword evidence="15" id="KW-1185">Reference proteome</keyword>
<dbReference type="GO" id="GO:0005886">
    <property type="term" value="C:plasma membrane"/>
    <property type="evidence" value="ECO:0007669"/>
    <property type="project" value="TreeGrafter"/>
</dbReference>
<evidence type="ECO:0000256" key="2">
    <source>
        <dbReference type="ARBA" id="ARBA00004141"/>
    </source>
</evidence>
<dbReference type="Pfam" id="PF00512">
    <property type="entry name" value="HisKA"/>
    <property type="match status" value="1"/>
</dbReference>
<protein>
    <recommendedName>
        <fullName evidence="13">Heme sensor protein HssS</fullName>
        <ecNumber evidence="3">2.7.13.3</ecNumber>
    </recommendedName>
</protein>
<dbReference type="SUPFAM" id="SSF55874">
    <property type="entry name" value="ATPase domain of HSP90 chaperone/DNA topoisomerase II/histidine kinase"/>
    <property type="match status" value="1"/>
</dbReference>
<evidence type="ECO:0000256" key="6">
    <source>
        <dbReference type="ARBA" id="ARBA00022692"/>
    </source>
</evidence>
<comment type="catalytic activity">
    <reaction evidence="1">
        <text>ATP + protein L-histidine = ADP + protein N-phospho-L-histidine.</text>
        <dbReference type="EC" id="2.7.13.3"/>
    </reaction>
</comment>
<dbReference type="SMART" id="SM00388">
    <property type="entry name" value="HisKA"/>
    <property type="match status" value="1"/>
</dbReference>
<dbReference type="Pfam" id="PF00672">
    <property type="entry name" value="HAMP"/>
    <property type="match status" value="1"/>
</dbReference>
<dbReference type="Gene3D" id="1.10.287.130">
    <property type="match status" value="1"/>
</dbReference>
<name>A0A1S8LAX0_9CLOT</name>
<proteinExistence type="predicted"/>
<dbReference type="InterPro" id="IPR036097">
    <property type="entry name" value="HisK_dim/P_sf"/>
</dbReference>
<dbReference type="PROSITE" id="PS50885">
    <property type="entry name" value="HAMP"/>
    <property type="match status" value="1"/>
</dbReference>
<dbReference type="FunFam" id="1.10.287.130:FF:000001">
    <property type="entry name" value="Two-component sensor histidine kinase"/>
    <property type="match status" value="1"/>
</dbReference>
<keyword evidence="9" id="KW-0902">Two-component regulatory system</keyword>
<sequence length="343" mass="39355">MRNKIKTSVRLKNSLASIVTLCIGCFLSSIIVISGFVLFFHENMSIGLVYIMVLITCVLSMIIGSVLLWYTSKFITEPIIKLSEGVRKVSDGDFSIVINNSSQDEIGCLVDNFNKMTKELNSMDYMRRDFMSNVSHEVKTPVAAITGFAEMLEEGGLSKEDEKEYLSLLYKESFRLSRLCDNMLNMSRLDNQQILNNKKEFYVDEQIRRCIILLEEKWVKKRINYKLKLNKCKVVSDYDFLYQVWINIIDNAIKFSQNCGVISISANYDENKRVVIKIKDYGTGIEKNKISKIFDKFYMGDKSRKKEGNGLGLSIVKRIIELIGGEIICNSKENEGTEFIIII</sequence>
<dbReference type="KEGG" id="crw:CROST_018970"/>
<dbReference type="STRING" id="84029.CROST_13850"/>
<dbReference type="PRINTS" id="PR00344">
    <property type="entry name" value="BCTRLSENSOR"/>
</dbReference>
<evidence type="ECO:0000256" key="8">
    <source>
        <dbReference type="ARBA" id="ARBA00022989"/>
    </source>
</evidence>
<dbReference type="InterPro" id="IPR003594">
    <property type="entry name" value="HATPase_dom"/>
</dbReference>
<evidence type="ECO:0000256" key="1">
    <source>
        <dbReference type="ARBA" id="ARBA00000085"/>
    </source>
</evidence>
<dbReference type="InterPro" id="IPR004358">
    <property type="entry name" value="Sig_transdc_His_kin-like_C"/>
</dbReference>
<dbReference type="SMART" id="SM00387">
    <property type="entry name" value="HATPase_c"/>
    <property type="match status" value="1"/>
</dbReference>
<keyword evidence="10" id="KW-0843">Virulence</keyword>
<organism evidence="14 15">
    <name type="scientific">Clostridium felsineum</name>
    <dbReference type="NCBI Taxonomy" id="36839"/>
    <lineage>
        <taxon>Bacteria</taxon>
        <taxon>Bacillati</taxon>
        <taxon>Bacillota</taxon>
        <taxon>Clostridia</taxon>
        <taxon>Eubacteriales</taxon>
        <taxon>Clostridiaceae</taxon>
        <taxon>Clostridium</taxon>
    </lineage>
</organism>
<evidence type="ECO:0000256" key="7">
    <source>
        <dbReference type="ARBA" id="ARBA00022777"/>
    </source>
</evidence>
<evidence type="ECO:0000256" key="13">
    <source>
        <dbReference type="ARBA" id="ARBA00040841"/>
    </source>
</evidence>
<gene>
    <name evidence="14" type="primary">sasA_12</name>
    <name evidence="14" type="ORF">CROST_018970</name>
</gene>
<evidence type="ECO:0000256" key="4">
    <source>
        <dbReference type="ARBA" id="ARBA00022553"/>
    </source>
</evidence>
<dbReference type="CDD" id="cd00075">
    <property type="entry name" value="HATPase"/>
    <property type="match status" value="1"/>
</dbReference>
<dbReference type="InterPro" id="IPR005467">
    <property type="entry name" value="His_kinase_dom"/>
</dbReference>
<dbReference type="PROSITE" id="PS50109">
    <property type="entry name" value="HIS_KIN"/>
    <property type="match status" value="1"/>
</dbReference>
<dbReference type="SUPFAM" id="SSF158472">
    <property type="entry name" value="HAMP domain-like"/>
    <property type="match status" value="1"/>
</dbReference>
<dbReference type="InterPro" id="IPR050398">
    <property type="entry name" value="HssS/ArlS-like"/>
</dbReference>
<dbReference type="EMBL" id="CP096983">
    <property type="protein sequence ID" value="URZ11180.1"/>
    <property type="molecule type" value="Genomic_DNA"/>
</dbReference>
<dbReference type="EC" id="2.7.13.3" evidence="3"/>
<dbReference type="CDD" id="cd00082">
    <property type="entry name" value="HisKA"/>
    <property type="match status" value="1"/>
</dbReference>
<keyword evidence="6" id="KW-0812">Transmembrane</keyword>
<dbReference type="GO" id="GO:0000155">
    <property type="term" value="F:phosphorelay sensor kinase activity"/>
    <property type="evidence" value="ECO:0007669"/>
    <property type="project" value="InterPro"/>
</dbReference>
<keyword evidence="4" id="KW-0597">Phosphoprotein</keyword>
<dbReference type="PANTHER" id="PTHR45528:SF11">
    <property type="entry name" value="HISTIDINE KINASE"/>
    <property type="match status" value="1"/>
</dbReference>
<reference evidence="14 15" key="1">
    <citation type="submission" date="2022-04" db="EMBL/GenBank/DDBJ databases">
        <title>Genome sequence of C. roseum typestrain.</title>
        <authorList>
            <person name="Poehlein A."/>
            <person name="Schoch T."/>
            <person name="Duerre P."/>
            <person name="Daniel R."/>
        </authorList>
    </citation>
    <scope>NUCLEOTIDE SEQUENCE [LARGE SCALE GENOMIC DNA]</scope>
    <source>
        <strain evidence="14 15">DSM 7320</strain>
    </source>
</reference>
<dbReference type="Gene3D" id="3.30.565.10">
    <property type="entry name" value="Histidine kinase-like ATPase, C-terminal domain"/>
    <property type="match status" value="1"/>
</dbReference>
<keyword evidence="5 14" id="KW-0808">Transferase</keyword>
<evidence type="ECO:0000313" key="15">
    <source>
        <dbReference type="Proteomes" id="UP000190951"/>
    </source>
</evidence>
<dbReference type="InterPro" id="IPR003660">
    <property type="entry name" value="HAMP_dom"/>
</dbReference>
<dbReference type="InterPro" id="IPR003661">
    <property type="entry name" value="HisK_dim/P_dom"/>
</dbReference>